<sequence>MATPLAPVFPTQSTDLTLMRGQSFHGYVSRGTVLHVGTGRAVLTPASHWLSESVWRTTVPLTAGQVHVVQTSGWMTLTSETGARIVWRENTGMPSVPVRSPAQASAHTLAGFVRPLRMLRRRFGL</sequence>
<evidence type="ECO:0000313" key="2">
    <source>
        <dbReference type="Proteomes" id="UP000035085"/>
    </source>
</evidence>
<gene>
    <name evidence="1" type="ORF">UC34_19815</name>
</gene>
<dbReference type="Proteomes" id="UP000035085">
    <property type="component" value="Chromosome"/>
</dbReference>
<accession>A0ABM5T1G5</accession>
<dbReference type="EMBL" id="CP010897">
    <property type="protein sequence ID" value="AJP58590.1"/>
    <property type="molecule type" value="Genomic_DNA"/>
</dbReference>
<evidence type="ECO:0008006" key="3">
    <source>
        <dbReference type="Google" id="ProtNLM"/>
    </source>
</evidence>
<organism evidence="1 2">
    <name type="scientific">Pandoraea vervacti</name>
    <dbReference type="NCBI Taxonomy" id="656178"/>
    <lineage>
        <taxon>Bacteria</taxon>
        <taxon>Pseudomonadati</taxon>
        <taxon>Pseudomonadota</taxon>
        <taxon>Betaproteobacteria</taxon>
        <taxon>Burkholderiales</taxon>
        <taxon>Burkholderiaceae</taxon>
        <taxon>Pandoraea</taxon>
    </lineage>
</organism>
<protein>
    <recommendedName>
        <fullName evidence="3">DUF2917 domain-containing protein</fullName>
    </recommendedName>
</protein>
<reference evidence="2" key="1">
    <citation type="submission" date="2015-02" db="EMBL/GenBank/DDBJ databases">
        <title>Complete Genome Sequencing of Pandoraea vervacti NS15 sp. nov.</title>
        <authorList>
            <person name="Chan K.-G."/>
        </authorList>
    </citation>
    <scope>NUCLEOTIDE SEQUENCE [LARGE SCALE GENOMIC DNA]</scope>
    <source>
        <strain evidence="2">NS15</strain>
    </source>
</reference>
<dbReference type="RefSeq" id="WP_044456897.1">
    <property type="nucleotide sequence ID" value="NZ_CP010897.2"/>
</dbReference>
<name>A0ABM5T1G5_9BURK</name>
<keyword evidence="2" id="KW-1185">Reference proteome</keyword>
<proteinExistence type="predicted"/>
<evidence type="ECO:0000313" key="1">
    <source>
        <dbReference type="EMBL" id="AJP58590.1"/>
    </source>
</evidence>